<organism evidence="3 4">
    <name type="scientific">Chryseobacterium populi</name>
    <dbReference type="NCBI Taxonomy" id="1144316"/>
    <lineage>
        <taxon>Bacteria</taxon>
        <taxon>Pseudomonadati</taxon>
        <taxon>Bacteroidota</taxon>
        <taxon>Flavobacteriia</taxon>
        <taxon>Flavobacteriales</taxon>
        <taxon>Weeksellaceae</taxon>
        <taxon>Chryseobacterium group</taxon>
        <taxon>Chryseobacterium</taxon>
    </lineage>
</organism>
<dbReference type="SUPFAM" id="SSF53300">
    <property type="entry name" value="vWA-like"/>
    <property type="match status" value="1"/>
</dbReference>
<dbReference type="AlphaFoldDB" id="J3CLQ2"/>
<evidence type="ECO:0000313" key="4">
    <source>
        <dbReference type="Proteomes" id="UP000007509"/>
    </source>
</evidence>
<evidence type="ECO:0000259" key="2">
    <source>
        <dbReference type="PROSITE" id="PS50234"/>
    </source>
</evidence>
<dbReference type="PROSITE" id="PS51257">
    <property type="entry name" value="PROKAR_LIPOPROTEIN"/>
    <property type="match status" value="1"/>
</dbReference>
<keyword evidence="4" id="KW-1185">Reference proteome</keyword>
<dbReference type="PATRIC" id="fig|1144316.3.peg.1261"/>
<dbReference type="OrthoDB" id="6206554at2"/>
<dbReference type="Pfam" id="PF13519">
    <property type="entry name" value="VWA_2"/>
    <property type="match status" value="1"/>
</dbReference>
<sequence>MKQLSFLLLILLLSCSQADNKAGKKEIPQQNIALLVDNSITMLAKDFKPNRISILKNALQKIINHKKENQAFSIIVYAGNSYLLCALTKDKNQLLSAADKIDTGILKLRPGTNFSNPLLNGILSLSSGFSNKSMLLFTDGKENVSSYPLDIPLQELIRNNIKVNTVIVTPKDFKIEPTQIDYEGNFIFEKTKVEPFDYSQPKKISSITGGVLNTLHTKEELLKFDFNKLISESQNQKKVNRKTLSQPENEKLSAVYHEIELVNDSLAIRFNQPKPSH</sequence>
<dbReference type="InterPro" id="IPR002035">
    <property type="entry name" value="VWF_A"/>
</dbReference>
<dbReference type="RefSeq" id="WP_007841721.1">
    <property type="nucleotide sequence ID" value="NZ_AKJY01000015.1"/>
</dbReference>
<dbReference type="Proteomes" id="UP000007509">
    <property type="component" value="Unassembled WGS sequence"/>
</dbReference>
<keyword evidence="1" id="KW-0732">Signal</keyword>
<reference evidence="3 4" key="1">
    <citation type="journal article" date="2012" name="J. Bacteriol.">
        <title>Twenty-one genome sequences from Pseudomonas species and 19 genome sequences from diverse bacteria isolated from the rhizosphere and endosphere of Populus deltoides.</title>
        <authorList>
            <person name="Brown S.D."/>
            <person name="Utturkar S.M."/>
            <person name="Klingeman D.M."/>
            <person name="Johnson C.M."/>
            <person name="Martin S.L."/>
            <person name="Land M.L."/>
            <person name="Lu T.Y."/>
            <person name="Schadt C.W."/>
            <person name="Doktycz M.J."/>
            <person name="Pelletier D.A."/>
        </authorList>
    </citation>
    <scope>NUCLEOTIDE SEQUENCE [LARGE SCALE GENOMIC DNA]</scope>
    <source>
        <strain evidence="3 4">CF314</strain>
    </source>
</reference>
<protein>
    <submittedName>
        <fullName evidence="3">von Willebrand factor type A-like protein</fullName>
    </submittedName>
</protein>
<dbReference type="Gene3D" id="3.40.50.410">
    <property type="entry name" value="von Willebrand factor, type A domain"/>
    <property type="match status" value="1"/>
</dbReference>
<accession>J3CLQ2</accession>
<dbReference type="PROSITE" id="PS50234">
    <property type="entry name" value="VWFA"/>
    <property type="match status" value="1"/>
</dbReference>
<comment type="caution">
    <text evidence="3">The sequence shown here is derived from an EMBL/GenBank/DDBJ whole genome shotgun (WGS) entry which is preliminary data.</text>
</comment>
<dbReference type="SMART" id="SM00327">
    <property type="entry name" value="VWA"/>
    <property type="match status" value="1"/>
</dbReference>
<dbReference type="InterPro" id="IPR036465">
    <property type="entry name" value="vWFA_dom_sf"/>
</dbReference>
<evidence type="ECO:0000256" key="1">
    <source>
        <dbReference type="SAM" id="SignalP"/>
    </source>
</evidence>
<gene>
    <name evidence="3" type="ORF">PMI13_01257</name>
</gene>
<feature type="signal peptide" evidence="1">
    <location>
        <begin position="1"/>
        <end position="18"/>
    </location>
</feature>
<dbReference type="EMBL" id="AKJY01000015">
    <property type="protein sequence ID" value="EJL74051.1"/>
    <property type="molecule type" value="Genomic_DNA"/>
</dbReference>
<name>J3CLQ2_9FLAO</name>
<proteinExistence type="predicted"/>
<feature type="chain" id="PRO_5003763206" evidence="1">
    <location>
        <begin position="19"/>
        <end position="277"/>
    </location>
</feature>
<evidence type="ECO:0000313" key="3">
    <source>
        <dbReference type="EMBL" id="EJL74051.1"/>
    </source>
</evidence>
<feature type="domain" description="VWFA" evidence="2">
    <location>
        <begin position="31"/>
        <end position="166"/>
    </location>
</feature>